<protein>
    <recommendedName>
        <fullName evidence="3">DUF3253 domain-containing protein</fullName>
    </recommendedName>
</protein>
<evidence type="ECO:0000313" key="1">
    <source>
        <dbReference type="EMBL" id="GGB60878.1"/>
    </source>
</evidence>
<dbReference type="InterPro" id="IPR021660">
    <property type="entry name" value="DUF3253"/>
</dbReference>
<name>A0ABQ1J9I5_9PROT</name>
<accession>A0ABQ1J9I5</accession>
<dbReference type="EMBL" id="BMKF01000001">
    <property type="protein sequence ID" value="GGB60878.1"/>
    <property type="molecule type" value="Genomic_DNA"/>
</dbReference>
<dbReference type="Pfam" id="PF11625">
    <property type="entry name" value="DUF3253"/>
    <property type="match status" value="1"/>
</dbReference>
<reference evidence="2" key="1">
    <citation type="journal article" date="2019" name="Int. J. Syst. Evol. Microbiol.">
        <title>The Global Catalogue of Microorganisms (GCM) 10K type strain sequencing project: providing services to taxonomists for standard genome sequencing and annotation.</title>
        <authorList>
            <consortium name="The Broad Institute Genomics Platform"/>
            <consortium name="The Broad Institute Genome Sequencing Center for Infectious Disease"/>
            <person name="Wu L."/>
            <person name="Ma J."/>
        </authorList>
    </citation>
    <scope>NUCLEOTIDE SEQUENCE [LARGE SCALE GENOMIC DNA]</scope>
    <source>
        <strain evidence="2">CGMCC 1.15928</strain>
    </source>
</reference>
<dbReference type="Proteomes" id="UP000628854">
    <property type="component" value="Unassembled WGS sequence"/>
</dbReference>
<organism evidence="1 2">
    <name type="scientific">Henriciella pelagia</name>
    <dbReference type="NCBI Taxonomy" id="1977912"/>
    <lineage>
        <taxon>Bacteria</taxon>
        <taxon>Pseudomonadati</taxon>
        <taxon>Pseudomonadota</taxon>
        <taxon>Alphaproteobacteria</taxon>
        <taxon>Hyphomonadales</taxon>
        <taxon>Hyphomonadaceae</taxon>
        <taxon>Henriciella</taxon>
    </lineage>
</organism>
<evidence type="ECO:0000313" key="2">
    <source>
        <dbReference type="Proteomes" id="UP000628854"/>
    </source>
</evidence>
<proteinExistence type="predicted"/>
<comment type="caution">
    <text evidence="1">The sequence shown here is derived from an EMBL/GenBank/DDBJ whole genome shotgun (WGS) entry which is preliminary data.</text>
</comment>
<sequence length="90" mass="10311">MSEEERKKRKETLDEIILRLTCERGAGKTICPSEVARAFRPENWQQLMGEVRVRAVKLAHAGEITIYRKGKPADPDDFKGIYRLGRPEIG</sequence>
<keyword evidence="2" id="KW-1185">Reference proteome</keyword>
<dbReference type="SUPFAM" id="SSF46785">
    <property type="entry name" value="Winged helix' DNA-binding domain"/>
    <property type="match status" value="1"/>
</dbReference>
<dbReference type="InterPro" id="IPR036390">
    <property type="entry name" value="WH_DNA-bd_sf"/>
</dbReference>
<evidence type="ECO:0008006" key="3">
    <source>
        <dbReference type="Google" id="ProtNLM"/>
    </source>
</evidence>
<dbReference type="InterPro" id="IPR036388">
    <property type="entry name" value="WH-like_DNA-bd_sf"/>
</dbReference>
<gene>
    <name evidence="1" type="ORF">GCM10011503_06740</name>
</gene>
<dbReference type="RefSeq" id="WP_233124155.1">
    <property type="nucleotide sequence ID" value="NZ_BMKF01000001.1"/>
</dbReference>
<dbReference type="Gene3D" id="1.10.10.10">
    <property type="entry name" value="Winged helix-like DNA-binding domain superfamily/Winged helix DNA-binding domain"/>
    <property type="match status" value="1"/>
</dbReference>